<comment type="similarity">
    <text evidence="2">Belongs to the flavin monoamine oxidase family.</text>
</comment>
<dbReference type="GO" id="GO:0016491">
    <property type="term" value="F:oxidoreductase activity"/>
    <property type="evidence" value="ECO:0007669"/>
    <property type="project" value="UniProtKB-KW"/>
</dbReference>
<keyword evidence="2" id="KW-0560">Oxidoreductase</keyword>
<dbReference type="PANTHER" id="PTHR13847:SF129">
    <property type="entry name" value="FAD DEPENDENT OXIDOREDUCTASE"/>
    <property type="match status" value="1"/>
</dbReference>
<dbReference type="EMBL" id="VXIT01000010">
    <property type="protein sequence ID" value="KAA6409643.1"/>
    <property type="molecule type" value="Genomic_DNA"/>
</dbReference>
<dbReference type="InterPro" id="IPR006076">
    <property type="entry name" value="FAD-dep_OxRdtase"/>
</dbReference>
<dbReference type="SUPFAM" id="SSF51905">
    <property type="entry name" value="FAD/NAD(P)-binding domain"/>
    <property type="match status" value="1"/>
</dbReference>
<feature type="domain" description="FAD dependent oxidoreductase" evidence="3">
    <location>
        <begin position="46"/>
        <end position="430"/>
    </location>
</feature>
<evidence type="ECO:0000256" key="1">
    <source>
        <dbReference type="ARBA" id="ARBA00001974"/>
    </source>
</evidence>
<comment type="cofactor">
    <cofactor evidence="1 2">
        <name>FAD</name>
        <dbReference type="ChEBI" id="CHEBI:57692"/>
    </cofactor>
</comment>
<dbReference type="Gene3D" id="3.50.50.60">
    <property type="entry name" value="FAD/NAD(P)-binding domain"/>
    <property type="match status" value="1"/>
</dbReference>
<gene>
    <name evidence="4" type="ORF">FRX48_06255</name>
</gene>
<dbReference type="Pfam" id="PF01266">
    <property type="entry name" value="DAO"/>
    <property type="match status" value="1"/>
</dbReference>
<dbReference type="InterPro" id="IPR001613">
    <property type="entry name" value="Flavin_amine_oxidase"/>
</dbReference>
<accession>A0A5M8PJN5</accession>
<dbReference type="OrthoDB" id="429143at2759"/>
<proteinExistence type="inferred from homology"/>
<dbReference type="PRINTS" id="PR00757">
    <property type="entry name" value="AMINEOXDASEF"/>
</dbReference>
<evidence type="ECO:0000259" key="3">
    <source>
        <dbReference type="Pfam" id="PF01266"/>
    </source>
</evidence>
<evidence type="ECO:0000313" key="5">
    <source>
        <dbReference type="Proteomes" id="UP000324767"/>
    </source>
</evidence>
<keyword evidence="2" id="KW-0274">FAD</keyword>
<evidence type="ECO:0000256" key="2">
    <source>
        <dbReference type="RuleBase" id="RU362067"/>
    </source>
</evidence>
<sequence>MTIVYDKSSGRARLPSADSTASFWHSEPSQFLLGHRTTPDLPSDADIVIVGSGITGASAARFLSEDERSRDMSTLMLEAREACWGATGRNGGHCQPLLYDCPPEVAAFELLNYQKVRAYIESNNIPCEWRSLAGCHTYLSVEDFAIAVANVKALQKADPELGKLVEILYGQEELAEHGVPNAVGATLNSAAASLWPYKLVAWILEGLVKHGRLNIQTQTPVTSLEQLCDGRWAVRTPRGVVATRHVILGTNAYTSHLLPEFSGVIAPVLGQMSALIPPDGSSRIQHSYGFIGKHDNGLLRDDYLIQRPFCEDPTLGCHGGHLMFGGGRALAPNEGLSIDDDSRIYPATAAYLRRTLNKVLIFDGSEGTSEHLVDNVQEFRATHEWSGIMGFSRDWSPWVGGVPDRKGVYLAGGYSGHGMPNATLCAKAIVNVLLAVENGVDLDEAHEQLVRDEALPKQYLLTRARLEHARSLPPAIRTTYDGLV</sequence>
<dbReference type="PANTHER" id="PTHR13847">
    <property type="entry name" value="SARCOSINE DEHYDROGENASE-RELATED"/>
    <property type="match status" value="1"/>
</dbReference>
<evidence type="ECO:0000313" key="4">
    <source>
        <dbReference type="EMBL" id="KAA6409643.1"/>
    </source>
</evidence>
<dbReference type="GO" id="GO:0005737">
    <property type="term" value="C:cytoplasm"/>
    <property type="evidence" value="ECO:0007669"/>
    <property type="project" value="TreeGrafter"/>
</dbReference>
<name>A0A5M8PJN5_9LECA</name>
<dbReference type="EC" id="1.4.3.-" evidence="2"/>
<dbReference type="Proteomes" id="UP000324767">
    <property type="component" value="Unassembled WGS sequence"/>
</dbReference>
<dbReference type="Gene3D" id="3.30.9.10">
    <property type="entry name" value="D-Amino Acid Oxidase, subunit A, domain 2"/>
    <property type="match status" value="1"/>
</dbReference>
<keyword evidence="2" id="KW-0285">Flavoprotein</keyword>
<comment type="caution">
    <text evidence="4">The sequence shown here is derived from an EMBL/GenBank/DDBJ whole genome shotgun (WGS) entry which is preliminary data.</text>
</comment>
<organism evidence="4 5">
    <name type="scientific">Lasallia pustulata</name>
    <dbReference type="NCBI Taxonomy" id="136370"/>
    <lineage>
        <taxon>Eukaryota</taxon>
        <taxon>Fungi</taxon>
        <taxon>Dikarya</taxon>
        <taxon>Ascomycota</taxon>
        <taxon>Pezizomycotina</taxon>
        <taxon>Lecanoromycetes</taxon>
        <taxon>OSLEUM clade</taxon>
        <taxon>Umbilicariomycetidae</taxon>
        <taxon>Umbilicariales</taxon>
        <taxon>Umbilicariaceae</taxon>
        <taxon>Lasallia</taxon>
    </lineage>
</organism>
<dbReference type="InterPro" id="IPR036188">
    <property type="entry name" value="FAD/NAD-bd_sf"/>
</dbReference>
<reference evidence="4 5" key="1">
    <citation type="submission" date="2019-09" db="EMBL/GenBank/DDBJ databases">
        <title>The hologenome of the rock-dwelling lichen Lasallia pustulata.</title>
        <authorList>
            <person name="Greshake Tzovaras B."/>
            <person name="Segers F."/>
            <person name="Bicker A."/>
            <person name="Dal Grande F."/>
            <person name="Otte J."/>
            <person name="Hankeln T."/>
            <person name="Schmitt I."/>
            <person name="Ebersberger I."/>
        </authorList>
    </citation>
    <scope>NUCLEOTIDE SEQUENCE [LARGE SCALE GENOMIC DNA]</scope>
    <source>
        <strain evidence="4">A1-1</strain>
    </source>
</reference>
<protein>
    <recommendedName>
        <fullName evidence="2">Amine oxidase</fullName>
        <ecNumber evidence="2">1.4.3.-</ecNumber>
    </recommendedName>
</protein>
<dbReference type="AlphaFoldDB" id="A0A5M8PJN5"/>